<dbReference type="GO" id="GO:0008061">
    <property type="term" value="F:chitin binding"/>
    <property type="evidence" value="ECO:0007669"/>
    <property type="project" value="InterPro"/>
</dbReference>
<organism evidence="2 3">
    <name type="scientific">Aphis glycines</name>
    <name type="common">Soybean aphid</name>
    <dbReference type="NCBI Taxonomy" id="307491"/>
    <lineage>
        <taxon>Eukaryota</taxon>
        <taxon>Metazoa</taxon>
        <taxon>Ecdysozoa</taxon>
        <taxon>Arthropoda</taxon>
        <taxon>Hexapoda</taxon>
        <taxon>Insecta</taxon>
        <taxon>Pterygota</taxon>
        <taxon>Neoptera</taxon>
        <taxon>Paraneoptera</taxon>
        <taxon>Hemiptera</taxon>
        <taxon>Sternorrhyncha</taxon>
        <taxon>Aphidomorpha</taxon>
        <taxon>Aphidoidea</taxon>
        <taxon>Aphididae</taxon>
        <taxon>Aphidini</taxon>
        <taxon>Aphis</taxon>
        <taxon>Aphis</taxon>
    </lineage>
</organism>
<protein>
    <recommendedName>
        <fullName evidence="1">Chitin-binding type-2 domain-containing protein</fullName>
    </recommendedName>
</protein>
<dbReference type="EMBL" id="VYZN01001684">
    <property type="protein sequence ID" value="KAE9522031.1"/>
    <property type="molecule type" value="Genomic_DNA"/>
</dbReference>
<evidence type="ECO:0000313" key="3">
    <source>
        <dbReference type="Proteomes" id="UP000475862"/>
    </source>
</evidence>
<dbReference type="OrthoDB" id="8158929at2759"/>
<dbReference type="InterPro" id="IPR002557">
    <property type="entry name" value="Chitin-bd_dom"/>
</dbReference>
<dbReference type="SUPFAM" id="SSF57625">
    <property type="entry name" value="Invertebrate chitin-binding proteins"/>
    <property type="match status" value="1"/>
</dbReference>
<comment type="caution">
    <text evidence="2">The sequence shown here is derived from an EMBL/GenBank/DDBJ whole genome shotgun (WGS) entry which is preliminary data.</text>
</comment>
<dbReference type="AlphaFoldDB" id="A0A6G0SWF3"/>
<dbReference type="Proteomes" id="UP000475862">
    <property type="component" value="Unassembled WGS sequence"/>
</dbReference>
<keyword evidence="3" id="KW-1185">Reference proteome</keyword>
<feature type="domain" description="Chitin-binding type-2" evidence="1">
    <location>
        <begin position="250"/>
        <end position="283"/>
    </location>
</feature>
<dbReference type="Pfam" id="PF01607">
    <property type="entry name" value="CBM_14"/>
    <property type="match status" value="1"/>
</dbReference>
<name>A0A6G0SWF3_APHGL</name>
<dbReference type="GO" id="GO:0005576">
    <property type="term" value="C:extracellular region"/>
    <property type="evidence" value="ECO:0007669"/>
    <property type="project" value="InterPro"/>
</dbReference>
<gene>
    <name evidence="2" type="ORF">AGLY_017551</name>
</gene>
<evidence type="ECO:0000313" key="2">
    <source>
        <dbReference type="EMBL" id="KAE9522031.1"/>
    </source>
</evidence>
<reference evidence="2 3" key="1">
    <citation type="submission" date="2019-08" db="EMBL/GenBank/DDBJ databases">
        <title>The genome of the soybean aphid Biotype 1, its phylome, world population structure and adaptation to the North American continent.</title>
        <authorList>
            <person name="Giordano R."/>
            <person name="Donthu R.K."/>
            <person name="Hernandez A.G."/>
            <person name="Wright C.L."/>
            <person name="Zimin A.V."/>
        </authorList>
    </citation>
    <scope>NUCLEOTIDE SEQUENCE [LARGE SCALE GENOMIC DNA]</scope>
    <source>
        <tissue evidence="2">Whole aphids</tissue>
    </source>
</reference>
<proteinExistence type="predicted"/>
<sequence>MVYAFQRRSSDVVTSDLYALYKKIRREDPAAVSFTMGRIDKRQAYKNVYIDNVENKTVVRYEKFPVNTYGRPAAAVTSGGGGGGGGDVDYNGHGVITDETNGFSVSGINASVPFRCPENFEGPLCKLKPLCTSNDHAANAIKLLRLEQFDALQMYGLATPIVATDGGGGGGGNRGDTGNKHHPRLRVRCNDERGDYTLISCDDNMIVDPVTETCKPYDVCVDHVSGYKHRYAVNELPPLLLRRQTLDNDQRYYVCDDGKSVLHTCDEGTAFSVKHSGCVSKSECYGRGEVRLTRDENSYVQCAGDTGIVHKCEHGVAVTDGFVYCKVPDCVPTKYYYTDDVVSYAKGEIWCDDDGVEHRVVCSNKNTDKKYKYSWGTDFSFDFPTWPEEVYDPGLRACKKPDDSIIKPDASVRFRWGTAMMRYWPFDPRTEQFRCDQRPRTAMRIDYKNEVTIPPVDFTKHYVDFTTPCLGPENLPRTYAEYFDELSGGTVRECLHNVTTYAPKPGGMPMVYGLQVDTAKIDTSAVLEFFAGTARLQPNEPGVMWPTVLLRIKRLNAATGEYVSTKTYYTFDIMKKSGKTVVDVRAGNTAPLGFMDPVNIEVGELNLLVYRNWPTFVPPNDEPVRAPVKSVYFFMMGDRIAAAQH</sequence>
<evidence type="ECO:0000259" key="1">
    <source>
        <dbReference type="Pfam" id="PF01607"/>
    </source>
</evidence>
<accession>A0A6G0SWF3</accession>
<dbReference type="InterPro" id="IPR036508">
    <property type="entry name" value="Chitin-bd_dom_sf"/>
</dbReference>